<evidence type="ECO:0000313" key="2">
    <source>
        <dbReference type="Proteomes" id="UP000886501"/>
    </source>
</evidence>
<reference evidence="1" key="2">
    <citation type="journal article" date="2020" name="Nat. Commun.">
        <title>Large-scale genome sequencing of mycorrhizal fungi provides insights into the early evolution of symbiotic traits.</title>
        <authorList>
            <person name="Miyauchi S."/>
            <person name="Kiss E."/>
            <person name="Kuo A."/>
            <person name="Drula E."/>
            <person name="Kohler A."/>
            <person name="Sanchez-Garcia M."/>
            <person name="Morin E."/>
            <person name="Andreopoulos B."/>
            <person name="Barry K.W."/>
            <person name="Bonito G."/>
            <person name="Buee M."/>
            <person name="Carver A."/>
            <person name="Chen C."/>
            <person name="Cichocki N."/>
            <person name="Clum A."/>
            <person name="Culley D."/>
            <person name="Crous P.W."/>
            <person name="Fauchery L."/>
            <person name="Girlanda M."/>
            <person name="Hayes R.D."/>
            <person name="Keri Z."/>
            <person name="LaButti K."/>
            <person name="Lipzen A."/>
            <person name="Lombard V."/>
            <person name="Magnuson J."/>
            <person name="Maillard F."/>
            <person name="Murat C."/>
            <person name="Nolan M."/>
            <person name="Ohm R.A."/>
            <person name="Pangilinan J."/>
            <person name="Pereira M.F."/>
            <person name="Perotto S."/>
            <person name="Peter M."/>
            <person name="Pfister S."/>
            <person name="Riley R."/>
            <person name="Sitrit Y."/>
            <person name="Stielow J.B."/>
            <person name="Szollosi G."/>
            <person name="Zifcakova L."/>
            <person name="Stursova M."/>
            <person name="Spatafora J.W."/>
            <person name="Tedersoo L."/>
            <person name="Vaario L.M."/>
            <person name="Yamada A."/>
            <person name="Yan M."/>
            <person name="Wang P."/>
            <person name="Xu J."/>
            <person name="Bruns T."/>
            <person name="Baldrian P."/>
            <person name="Vilgalys R."/>
            <person name="Dunand C."/>
            <person name="Henrissat B."/>
            <person name="Grigoriev I.V."/>
            <person name="Hibbett D."/>
            <person name="Nagy L.G."/>
            <person name="Martin F.M."/>
        </authorList>
    </citation>
    <scope>NUCLEOTIDE SEQUENCE</scope>
    <source>
        <strain evidence="1">P2</strain>
    </source>
</reference>
<sequence length="220" mass="25025">REVVAWRHLRHPNILPFVGVNLERHRLAMVSEWMDHGNINEFVKKHKGVNRVQLLVDATNGLDYMHSIRMVHGDLKGANILINQSLRACLADFGLSTIISTESSLMSFTAGGTTRWMSPELLDPDRLGITDYRPTRQSDCYALGMVIYEVLCGNVPYWDITREVAVIDAVMRGDRPRKPEGAENLGFTDELWRVVQRCWLANAGERPDVKDILFQLNHAT</sequence>
<keyword evidence="2" id="KW-1185">Reference proteome</keyword>
<accession>A0ACB6ZFH5</accession>
<dbReference type="Proteomes" id="UP000886501">
    <property type="component" value="Unassembled WGS sequence"/>
</dbReference>
<evidence type="ECO:0000313" key="1">
    <source>
        <dbReference type="EMBL" id="KAF9647911.1"/>
    </source>
</evidence>
<name>A0ACB6ZFH5_THEGA</name>
<reference evidence="1" key="1">
    <citation type="submission" date="2019-10" db="EMBL/GenBank/DDBJ databases">
        <authorList>
            <consortium name="DOE Joint Genome Institute"/>
            <person name="Kuo A."/>
            <person name="Miyauchi S."/>
            <person name="Kiss E."/>
            <person name="Drula E."/>
            <person name="Kohler A."/>
            <person name="Sanchez-Garcia M."/>
            <person name="Andreopoulos B."/>
            <person name="Barry K.W."/>
            <person name="Bonito G."/>
            <person name="Buee M."/>
            <person name="Carver A."/>
            <person name="Chen C."/>
            <person name="Cichocki N."/>
            <person name="Clum A."/>
            <person name="Culley D."/>
            <person name="Crous P.W."/>
            <person name="Fauchery L."/>
            <person name="Girlanda M."/>
            <person name="Hayes R."/>
            <person name="Keri Z."/>
            <person name="Labutti K."/>
            <person name="Lipzen A."/>
            <person name="Lombard V."/>
            <person name="Magnuson J."/>
            <person name="Maillard F."/>
            <person name="Morin E."/>
            <person name="Murat C."/>
            <person name="Nolan M."/>
            <person name="Ohm R."/>
            <person name="Pangilinan J."/>
            <person name="Pereira M."/>
            <person name="Perotto S."/>
            <person name="Peter M."/>
            <person name="Riley R."/>
            <person name="Sitrit Y."/>
            <person name="Stielow B."/>
            <person name="Szollosi G."/>
            <person name="Zifcakova L."/>
            <person name="Stursova M."/>
            <person name="Spatafora J.W."/>
            <person name="Tedersoo L."/>
            <person name="Vaario L.-M."/>
            <person name="Yamada A."/>
            <person name="Yan M."/>
            <person name="Wang P."/>
            <person name="Xu J."/>
            <person name="Bruns T."/>
            <person name="Baldrian P."/>
            <person name="Vilgalys R."/>
            <person name="Henrissat B."/>
            <person name="Grigoriev I.V."/>
            <person name="Hibbett D."/>
            <person name="Nagy L.G."/>
            <person name="Martin F.M."/>
        </authorList>
    </citation>
    <scope>NUCLEOTIDE SEQUENCE</scope>
    <source>
        <strain evidence="1">P2</strain>
    </source>
</reference>
<gene>
    <name evidence="1" type="ORF">BDM02DRAFT_3097253</name>
</gene>
<feature type="non-terminal residue" evidence="1">
    <location>
        <position position="1"/>
    </location>
</feature>
<comment type="caution">
    <text evidence="1">The sequence shown here is derived from an EMBL/GenBank/DDBJ whole genome shotgun (WGS) entry which is preliminary data.</text>
</comment>
<dbReference type="EMBL" id="MU118023">
    <property type="protein sequence ID" value="KAF9647911.1"/>
    <property type="molecule type" value="Genomic_DNA"/>
</dbReference>
<proteinExistence type="predicted"/>
<protein>
    <submittedName>
        <fullName evidence="1">Kinase-like protein</fullName>
    </submittedName>
</protein>
<organism evidence="1 2">
    <name type="scientific">Thelephora ganbajun</name>
    <name type="common">Ganba fungus</name>
    <dbReference type="NCBI Taxonomy" id="370292"/>
    <lineage>
        <taxon>Eukaryota</taxon>
        <taxon>Fungi</taxon>
        <taxon>Dikarya</taxon>
        <taxon>Basidiomycota</taxon>
        <taxon>Agaricomycotina</taxon>
        <taxon>Agaricomycetes</taxon>
        <taxon>Thelephorales</taxon>
        <taxon>Thelephoraceae</taxon>
        <taxon>Thelephora</taxon>
    </lineage>
</organism>